<dbReference type="InterPro" id="IPR035979">
    <property type="entry name" value="RBD_domain_sf"/>
</dbReference>
<feature type="domain" description="RRM" evidence="5">
    <location>
        <begin position="179"/>
        <end position="220"/>
    </location>
</feature>
<evidence type="ECO:0000256" key="3">
    <source>
        <dbReference type="PROSITE-ProRule" id="PRU00176"/>
    </source>
</evidence>
<organism evidence="6 7">
    <name type="scientific">Pogonophryne albipinna</name>
    <dbReference type="NCBI Taxonomy" id="1090488"/>
    <lineage>
        <taxon>Eukaryota</taxon>
        <taxon>Metazoa</taxon>
        <taxon>Chordata</taxon>
        <taxon>Craniata</taxon>
        <taxon>Vertebrata</taxon>
        <taxon>Euteleostomi</taxon>
        <taxon>Actinopterygii</taxon>
        <taxon>Neopterygii</taxon>
        <taxon>Teleostei</taxon>
        <taxon>Neoteleostei</taxon>
        <taxon>Acanthomorphata</taxon>
        <taxon>Eupercaria</taxon>
        <taxon>Perciformes</taxon>
        <taxon>Notothenioidei</taxon>
        <taxon>Pogonophryne</taxon>
    </lineage>
</organism>
<name>A0AAD6AGG5_9TELE</name>
<feature type="compositionally biased region" description="Pro residues" evidence="4">
    <location>
        <begin position="13"/>
        <end position="22"/>
    </location>
</feature>
<evidence type="ECO:0000256" key="1">
    <source>
        <dbReference type="ARBA" id="ARBA00022737"/>
    </source>
</evidence>
<evidence type="ECO:0000259" key="5">
    <source>
        <dbReference type="PROSITE" id="PS50102"/>
    </source>
</evidence>
<feature type="non-terminal residue" evidence="6">
    <location>
        <position position="402"/>
    </location>
</feature>
<feature type="region of interest" description="Disordered" evidence="4">
    <location>
        <begin position="301"/>
        <end position="328"/>
    </location>
</feature>
<evidence type="ECO:0000313" key="6">
    <source>
        <dbReference type="EMBL" id="KAJ4924859.1"/>
    </source>
</evidence>
<evidence type="ECO:0000313" key="7">
    <source>
        <dbReference type="Proteomes" id="UP001219934"/>
    </source>
</evidence>
<keyword evidence="1" id="KW-0677">Repeat</keyword>
<feature type="non-terminal residue" evidence="6">
    <location>
        <position position="1"/>
    </location>
</feature>
<feature type="region of interest" description="Disordered" evidence="4">
    <location>
        <begin position="1"/>
        <end position="26"/>
    </location>
</feature>
<gene>
    <name evidence="6" type="ORF">JOQ06_003809</name>
</gene>
<reference evidence="6" key="1">
    <citation type="submission" date="2022-11" db="EMBL/GenBank/DDBJ databases">
        <title>Chromosome-level genome of Pogonophryne albipinna.</title>
        <authorList>
            <person name="Jo E."/>
        </authorList>
    </citation>
    <scope>NUCLEOTIDE SEQUENCE</scope>
    <source>
        <strain evidence="6">SGF0006</strain>
        <tissue evidence="6">Muscle</tissue>
    </source>
</reference>
<dbReference type="Pfam" id="PF00076">
    <property type="entry name" value="RRM_1"/>
    <property type="match status" value="1"/>
</dbReference>
<evidence type="ECO:0000256" key="2">
    <source>
        <dbReference type="ARBA" id="ARBA00022884"/>
    </source>
</evidence>
<evidence type="ECO:0000256" key="4">
    <source>
        <dbReference type="SAM" id="MobiDB-lite"/>
    </source>
</evidence>
<proteinExistence type="predicted"/>
<dbReference type="Gene3D" id="3.30.70.330">
    <property type="match status" value="1"/>
</dbReference>
<sequence length="402" mass="43166">SQQNNVCIGTLPLPRPISPPKPKGGHTIRVESWAGAKLEKYRGIAPDGSHGDTQEGISSRHYLLLLLRLFTSLSISLQLSVLKLYQPPDSAPFPNLGGGWRRCKDGGRDAISRAPSSMWADQTVCREPSLIRSVGLIKSYRRTETTHTQVPTSLTFLLMHHPIQMKPADSEKSNAVEDRKLFIGMVSKKCNENDIRVMFSAFGQIEECRILRGPDGLSRGVCHSDSLPSTRNAPHLLQQATSSSNLGAFSGIQQMAGMSALQLQNLATLAAAAAVAQNSASPSNANPLSASAASLGALGSPGNTAVTQVGGEGVRRRGGPTPASALHRYHCCRPGTSTAITENHQPTETSPLFRPSRQCSFWHIPMVCVSTASQTSISIETMLCYRCTAHLRPQTTPSPTPS</sequence>
<protein>
    <recommendedName>
        <fullName evidence="5">RRM domain-containing protein</fullName>
    </recommendedName>
</protein>
<dbReference type="GO" id="GO:0003723">
    <property type="term" value="F:RNA binding"/>
    <property type="evidence" value="ECO:0007669"/>
    <property type="project" value="UniProtKB-UniRule"/>
</dbReference>
<accession>A0AAD6AGG5</accession>
<dbReference type="InterPro" id="IPR012677">
    <property type="entry name" value="Nucleotide-bd_a/b_plait_sf"/>
</dbReference>
<dbReference type="AlphaFoldDB" id="A0AAD6AGG5"/>
<keyword evidence="7" id="KW-1185">Reference proteome</keyword>
<dbReference type="SUPFAM" id="SSF54928">
    <property type="entry name" value="RNA-binding domain, RBD"/>
    <property type="match status" value="1"/>
</dbReference>
<dbReference type="PANTHER" id="PTHR24012">
    <property type="entry name" value="RNA BINDING PROTEIN"/>
    <property type="match status" value="1"/>
</dbReference>
<dbReference type="Proteomes" id="UP001219934">
    <property type="component" value="Unassembled WGS sequence"/>
</dbReference>
<dbReference type="PROSITE" id="PS50102">
    <property type="entry name" value="RRM"/>
    <property type="match status" value="1"/>
</dbReference>
<comment type="caution">
    <text evidence="6">The sequence shown here is derived from an EMBL/GenBank/DDBJ whole genome shotgun (WGS) entry which is preliminary data.</text>
</comment>
<keyword evidence="2 3" id="KW-0694">RNA-binding</keyword>
<dbReference type="EMBL" id="JAPTMU010000022">
    <property type="protein sequence ID" value="KAJ4924859.1"/>
    <property type="molecule type" value="Genomic_DNA"/>
</dbReference>
<dbReference type="InterPro" id="IPR000504">
    <property type="entry name" value="RRM_dom"/>
</dbReference>